<evidence type="ECO:0008006" key="12">
    <source>
        <dbReference type="Google" id="ProtNLM"/>
    </source>
</evidence>
<keyword evidence="3" id="KW-1003">Cell membrane</keyword>
<evidence type="ECO:0000256" key="9">
    <source>
        <dbReference type="SAM" id="Phobius"/>
    </source>
</evidence>
<organism evidence="10 11">
    <name type="scientific">Basfia succiniciproducens</name>
    <dbReference type="NCBI Taxonomy" id="653940"/>
    <lineage>
        <taxon>Bacteria</taxon>
        <taxon>Pseudomonadati</taxon>
        <taxon>Pseudomonadota</taxon>
        <taxon>Gammaproteobacteria</taxon>
        <taxon>Pasteurellales</taxon>
        <taxon>Pasteurellaceae</taxon>
        <taxon>Basfia</taxon>
    </lineage>
</organism>
<evidence type="ECO:0000256" key="6">
    <source>
        <dbReference type="ARBA" id="ARBA00022989"/>
    </source>
</evidence>
<protein>
    <recommendedName>
        <fullName evidence="12">Sulphur transport domain-containing protein</fullName>
    </recommendedName>
</protein>
<evidence type="ECO:0000256" key="7">
    <source>
        <dbReference type="ARBA" id="ARBA00023136"/>
    </source>
</evidence>
<sequence>MLIGLFIGLLFGFFLQRGQFCFVSGFRIIYTQRNFRFLTALLIVVSIQSIGFFSLSGLDLITIPNTPMPLLATLIGGLLFGIGMVLANCCASGGWFRTGEGAVGSWIALICFALTMAATQTGALKQWINPLLLETTTLDNIYNTFNLSPWILVTVLVLITVVMIVYHIKNPRYQFPQEPTTALIPHRIFTKHWHPFTAAVWIGLLGVLAWLVSEQYGRSYGYGVAVPTANVVQYIVIGQQRYLNWGSYFVLGILLGSFIAAKLSGEFEIRLPEPKAILQRMLGGVIMGIGASLAGGCTITNALVSTAYFSWQGWLATLMIMIGCWLTSVLVKPTQCRI</sequence>
<keyword evidence="2" id="KW-0813">Transport</keyword>
<evidence type="ECO:0000256" key="4">
    <source>
        <dbReference type="ARBA" id="ARBA00022519"/>
    </source>
</evidence>
<comment type="similarity">
    <text evidence="8">Belongs to the TsuA/YedE (TC 9.B.102) family.</text>
</comment>
<accession>A0A1G5ACY8</accession>
<proteinExistence type="inferred from homology"/>
<comment type="caution">
    <text evidence="10">The sequence shown here is derived from an EMBL/GenBank/DDBJ whole genome shotgun (WGS) entry which is preliminary data.</text>
</comment>
<feature type="transmembrane region" description="Helical" evidence="9">
    <location>
        <begin position="282"/>
        <end position="305"/>
    </location>
</feature>
<keyword evidence="4" id="KW-0997">Cell inner membrane</keyword>
<feature type="transmembrane region" description="Helical" evidence="9">
    <location>
        <begin position="6"/>
        <end position="30"/>
    </location>
</feature>
<name>A0A1G5ACY8_9PAST</name>
<feature type="transmembrane region" description="Helical" evidence="9">
    <location>
        <begin position="311"/>
        <end position="331"/>
    </location>
</feature>
<evidence type="ECO:0000313" key="11">
    <source>
        <dbReference type="Proteomes" id="UP000199588"/>
    </source>
</evidence>
<dbReference type="EMBL" id="FMUQ01000002">
    <property type="protein sequence ID" value="SCX75728.1"/>
    <property type="molecule type" value="Genomic_DNA"/>
</dbReference>
<feature type="transmembrane region" description="Helical" evidence="9">
    <location>
        <begin position="70"/>
        <end position="91"/>
    </location>
</feature>
<evidence type="ECO:0000256" key="8">
    <source>
        <dbReference type="ARBA" id="ARBA00035655"/>
    </source>
</evidence>
<keyword evidence="11" id="KW-1185">Reference proteome</keyword>
<dbReference type="PANTHER" id="PTHR30574:SF1">
    <property type="entry name" value="SULPHUR TRANSPORT DOMAIN-CONTAINING PROTEIN"/>
    <property type="match status" value="1"/>
</dbReference>
<feature type="transmembrane region" description="Helical" evidence="9">
    <location>
        <begin position="242"/>
        <end position="261"/>
    </location>
</feature>
<keyword evidence="7 9" id="KW-0472">Membrane</keyword>
<evidence type="ECO:0000256" key="1">
    <source>
        <dbReference type="ARBA" id="ARBA00004429"/>
    </source>
</evidence>
<dbReference type="InterPro" id="IPR007272">
    <property type="entry name" value="Sulf_transp_TsuA/YedE"/>
</dbReference>
<feature type="transmembrane region" description="Helical" evidence="9">
    <location>
        <begin position="148"/>
        <end position="168"/>
    </location>
</feature>
<dbReference type="PANTHER" id="PTHR30574">
    <property type="entry name" value="INNER MEMBRANE PROTEIN YEDE"/>
    <property type="match status" value="1"/>
</dbReference>
<gene>
    <name evidence="10" type="ORF">SAMN02910354_00164</name>
</gene>
<evidence type="ECO:0000256" key="3">
    <source>
        <dbReference type="ARBA" id="ARBA00022475"/>
    </source>
</evidence>
<evidence type="ECO:0000256" key="5">
    <source>
        <dbReference type="ARBA" id="ARBA00022692"/>
    </source>
</evidence>
<evidence type="ECO:0000313" key="10">
    <source>
        <dbReference type="EMBL" id="SCX75728.1"/>
    </source>
</evidence>
<dbReference type="Pfam" id="PF04143">
    <property type="entry name" value="Sulf_transp"/>
    <property type="match status" value="1"/>
</dbReference>
<evidence type="ECO:0000256" key="2">
    <source>
        <dbReference type="ARBA" id="ARBA00022448"/>
    </source>
</evidence>
<feature type="transmembrane region" description="Helical" evidence="9">
    <location>
        <begin position="37"/>
        <end position="58"/>
    </location>
</feature>
<dbReference type="RefSeq" id="WP_090653710.1">
    <property type="nucleotide sequence ID" value="NZ_CP015031.1"/>
</dbReference>
<feature type="transmembrane region" description="Helical" evidence="9">
    <location>
        <begin position="193"/>
        <end position="212"/>
    </location>
</feature>
<dbReference type="Proteomes" id="UP000199588">
    <property type="component" value="Unassembled WGS sequence"/>
</dbReference>
<keyword evidence="5 9" id="KW-0812">Transmembrane</keyword>
<keyword evidence="6 9" id="KW-1133">Transmembrane helix</keyword>
<feature type="transmembrane region" description="Helical" evidence="9">
    <location>
        <begin position="103"/>
        <end position="128"/>
    </location>
</feature>
<comment type="subcellular location">
    <subcellularLocation>
        <location evidence="1">Cell inner membrane</location>
        <topology evidence="1">Multi-pass membrane protein</topology>
    </subcellularLocation>
</comment>
<reference evidence="10 11" key="1">
    <citation type="submission" date="2016-10" db="EMBL/GenBank/DDBJ databases">
        <authorList>
            <person name="Varghese N."/>
            <person name="Submissions S."/>
        </authorList>
    </citation>
    <scope>NUCLEOTIDE SEQUENCE [LARGE SCALE GENOMIC DNA]</scope>
    <source>
        <strain evidence="10 11">DSM 22022</strain>
    </source>
</reference>